<dbReference type="PATRIC" id="fig|1240687.3.peg.4614"/>
<accession>M6EVR9</accession>
<organism evidence="1 2">
    <name type="scientific">Leptospira kirschneri serovar Bulgarica str. Nikolaevo</name>
    <dbReference type="NCBI Taxonomy" id="1240687"/>
    <lineage>
        <taxon>Bacteria</taxon>
        <taxon>Pseudomonadati</taxon>
        <taxon>Spirochaetota</taxon>
        <taxon>Spirochaetia</taxon>
        <taxon>Leptospirales</taxon>
        <taxon>Leptospiraceae</taxon>
        <taxon>Leptospira</taxon>
    </lineage>
</organism>
<gene>
    <name evidence="1" type="ORF">LEP1GSC008_2003</name>
</gene>
<dbReference type="Proteomes" id="UP000011980">
    <property type="component" value="Unassembled WGS sequence"/>
</dbReference>
<dbReference type="EMBL" id="ANCE01000219">
    <property type="protein sequence ID" value="EMK20215.1"/>
    <property type="molecule type" value="Genomic_DNA"/>
</dbReference>
<sequence length="43" mass="5007">MTIPVKTYSSLLEISKELPFIFFDVLKPDSLSQNESVFSRKRD</sequence>
<proteinExistence type="predicted"/>
<evidence type="ECO:0000313" key="2">
    <source>
        <dbReference type="Proteomes" id="UP000011980"/>
    </source>
</evidence>
<name>M6EVR9_9LEPT</name>
<comment type="caution">
    <text evidence="1">The sequence shown here is derived from an EMBL/GenBank/DDBJ whole genome shotgun (WGS) entry which is preliminary data.</text>
</comment>
<dbReference type="AlphaFoldDB" id="M6EVR9"/>
<reference evidence="1 2" key="1">
    <citation type="submission" date="2013-01" db="EMBL/GenBank/DDBJ databases">
        <authorList>
            <person name="Harkins D.M."/>
            <person name="Durkin A.S."/>
            <person name="Brinkac L.M."/>
            <person name="Haft D.H."/>
            <person name="Selengut J.D."/>
            <person name="Sanka R."/>
            <person name="DePew J."/>
            <person name="Purushe J."/>
            <person name="Galloway R.L."/>
            <person name="Vinetz J.M."/>
            <person name="Sutton G.G."/>
            <person name="Nierman W.C."/>
            <person name="Fouts D.E."/>
        </authorList>
    </citation>
    <scope>NUCLEOTIDE SEQUENCE [LARGE SCALE GENOMIC DNA]</scope>
    <source>
        <strain evidence="1 2">Nikolaevo</strain>
    </source>
</reference>
<protein>
    <submittedName>
        <fullName evidence="1">Uncharacterized protein</fullName>
    </submittedName>
</protein>
<evidence type="ECO:0000313" key="1">
    <source>
        <dbReference type="EMBL" id="EMK20215.1"/>
    </source>
</evidence>